<evidence type="ECO:0000256" key="5">
    <source>
        <dbReference type="PIRNR" id="PIRNR005426"/>
    </source>
</evidence>
<dbReference type="PIRSF" id="PIRSF005426">
    <property type="entry name" value="Frp"/>
    <property type="match status" value="1"/>
</dbReference>
<dbReference type="Pfam" id="PF00881">
    <property type="entry name" value="Nitroreductase"/>
    <property type="match status" value="1"/>
</dbReference>
<dbReference type="HOGENOM" id="CLU_070764_0_1_9"/>
<organism evidence="7 8">
    <name type="scientific">Holdemanella biformis DSM 3989</name>
    <dbReference type="NCBI Taxonomy" id="518637"/>
    <lineage>
        <taxon>Bacteria</taxon>
        <taxon>Bacillati</taxon>
        <taxon>Bacillota</taxon>
        <taxon>Erysipelotrichia</taxon>
        <taxon>Erysipelotrichales</taxon>
        <taxon>Erysipelotrichaceae</taxon>
        <taxon>Holdemanella</taxon>
    </lineage>
</organism>
<keyword evidence="4 5" id="KW-0560">Oxidoreductase</keyword>
<reference evidence="7 8" key="1">
    <citation type="submission" date="2008-10" db="EMBL/GenBank/DDBJ databases">
        <authorList>
            <person name="Fulton L."/>
            <person name="Clifton S."/>
            <person name="Fulton B."/>
            <person name="Xu J."/>
            <person name="Minx P."/>
            <person name="Pepin K.H."/>
            <person name="Johnson M."/>
            <person name="Bhonagiri V."/>
            <person name="Nash W.E."/>
            <person name="Mardis E.R."/>
            <person name="Wilson R.K."/>
        </authorList>
    </citation>
    <scope>NUCLEOTIDE SEQUENCE [LARGE SCALE GENOMIC DNA]</scope>
    <source>
        <strain evidence="7 8">DSM 3989</strain>
    </source>
</reference>
<keyword evidence="8" id="KW-1185">Reference proteome</keyword>
<dbReference type="Gene3D" id="3.40.109.10">
    <property type="entry name" value="NADH Oxidase"/>
    <property type="match status" value="1"/>
</dbReference>
<protein>
    <submittedName>
        <fullName evidence="7">Nitroreductase family protein</fullName>
    </submittedName>
</protein>
<dbReference type="PANTHER" id="PTHR43425">
    <property type="entry name" value="OXYGEN-INSENSITIVE NADPH NITROREDUCTASE"/>
    <property type="match status" value="1"/>
</dbReference>
<dbReference type="InterPro" id="IPR016446">
    <property type="entry name" value="Flavin_OxRdtase_Frp"/>
</dbReference>
<accession>B7CC22</accession>
<name>B7CC22_9FIRM</name>
<feature type="domain" description="Nitroreductase" evidence="6">
    <location>
        <begin position="11"/>
        <end position="164"/>
    </location>
</feature>
<evidence type="ECO:0000256" key="1">
    <source>
        <dbReference type="ARBA" id="ARBA00008366"/>
    </source>
</evidence>
<dbReference type="PANTHER" id="PTHR43425:SF2">
    <property type="entry name" value="OXYGEN-INSENSITIVE NADPH NITROREDUCTASE"/>
    <property type="match status" value="1"/>
</dbReference>
<dbReference type="STRING" id="518637.EUBIFOR_01747"/>
<proteinExistence type="inferred from homology"/>
<evidence type="ECO:0000259" key="6">
    <source>
        <dbReference type="Pfam" id="PF00881"/>
    </source>
</evidence>
<dbReference type="EMBL" id="ABYT01000093">
    <property type="protein sequence ID" value="EEC89673.1"/>
    <property type="molecule type" value="Genomic_DNA"/>
</dbReference>
<keyword evidence="5" id="KW-0521">NADP</keyword>
<dbReference type="InterPro" id="IPR029479">
    <property type="entry name" value="Nitroreductase"/>
</dbReference>
<dbReference type="AlphaFoldDB" id="B7CC22"/>
<dbReference type="SUPFAM" id="SSF55469">
    <property type="entry name" value="FMN-dependent nitroreductase-like"/>
    <property type="match status" value="1"/>
</dbReference>
<keyword evidence="2 5" id="KW-0285">Flavoprotein</keyword>
<evidence type="ECO:0000256" key="4">
    <source>
        <dbReference type="ARBA" id="ARBA00023002"/>
    </source>
</evidence>
<dbReference type="Proteomes" id="UP000004315">
    <property type="component" value="Unassembled WGS sequence"/>
</dbReference>
<reference evidence="7 8" key="2">
    <citation type="submission" date="2008-11" db="EMBL/GenBank/DDBJ databases">
        <title>Draft genome sequence of Eubacterium biforme (DSM 3989).</title>
        <authorList>
            <person name="Sudarsanam P."/>
            <person name="Ley R."/>
            <person name="Guruge J."/>
            <person name="Turnbaugh P.J."/>
            <person name="Mahowald M."/>
            <person name="Liep D."/>
            <person name="Gordon J."/>
        </authorList>
    </citation>
    <scope>NUCLEOTIDE SEQUENCE [LARGE SCALE GENOMIC DNA]</scope>
    <source>
        <strain evidence="7 8">DSM 3989</strain>
    </source>
</reference>
<sequence>MMNPIIQSLFDRKSCRIFKDKEISQEERKLILEACMQAPSAGNQQMYTIIDVQDQKVQETLSKTCDNQPFINQAKMILIFCADFQKWYDLFKYENCNPRKPGVGDLLLATTDATIAAQNAVVAAESLGIGSCYIGDILEQHDLHKELLNLSEYVVPVCMLVLGYPAEDHFKRQKPERCKLEDIVCVNQYHRKDKQELKNMFEHKDGNKTLNEWATAFCNRKYNSDFSKEMTNSVQKYIDQFKSEVD</sequence>
<evidence type="ECO:0000313" key="8">
    <source>
        <dbReference type="Proteomes" id="UP000004315"/>
    </source>
</evidence>
<dbReference type="InterPro" id="IPR000415">
    <property type="entry name" value="Nitroreductase-like"/>
</dbReference>
<evidence type="ECO:0000256" key="3">
    <source>
        <dbReference type="ARBA" id="ARBA00022643"/>
    </source>
</evidence>
<dbReference type="eggNOG" id="COG0778">
    <property type="taxonomic scope" value="Bacteria"/>
</dbReference>
<gene>
    <name evidence="7" type="ORF">EUBIFOR_01747</name>
</gene>
<keyword evidence="3 5" id="KW-0288">FMN</keyword>
<dbReference type="GO" id="GO:0016491">
    <property type="term" value="F:oxidoreductase activity"/>
    <property type="evidence" value="ECO:0007669"/>
    <property type="project" value="UniProtKB-UniRule"/>
</dbReference>
<evidence type="ECO:0000256" key="2">
    <source>
        <dbReference type="ARBA" id="ARBA00022630"/>
    </source>
</evidence>
<evidence type="ECO:0000313" key="7">
    <source>
        <dbReference type="EMBL" id="EEC89673.1"/>
    </source>
</evidence>
<comment type="similarity">
    <text evidence="1 5">Belongs to the flavin oxidoreductase frp family.</text>
</comment>
<comment type="caution">
    <text evidence="7">The sequence shown here is derived from an EMBL/GenBank/DDBJ whole genome shotgun (WGS) entry which is preliminary data.</text>
</comment>